<feature type="transmembrane region" description="Helical" evidence="6">
    <location>
        <begin position="314"/>
        <end position="336"/>
    </location>
</feature>
<feature type="domain" description="Endoplasmic reticulum vesicle transporter C-terminal" evidence="7">
    <location>
        <begin position="162"/>
        <end position="332"/>
    </location>
</feature>
<evidence type="ECO:0000256" key="4">
    <source>
        <dbReference type="ARBA" id="ARBA00022989"/>
    </source>
</evidence>
<dbReference type="OrthoDB" id="5541786at2759"/>
<dbReference type="RefSeq" id="XP_011315007.1">
    <property type="nucleotide sequence ID" value="XM_011316705.1"/>
</dbReference>
<dbReference type="Pfam" id="PF13850">
    <property type="entry name" value="ERGIC_N"/>
    <property type="match status" value="1"/>
</dbReference>
<organism evidence="9 10">
    <name type="scientific">Fopius arisanus</name>
    <dbReference type="NCBI Taxonomy" id="64838"/>
    <lineage>
        <taxon>Eukaryota</taxon>
        <taxon>Metazoa</taxon>
        <taxon>Ecdysozoa</taxon>
        <taxon>Arthropoda</taxon>
        <taxon>Hexapoda</taxon>
        <taxon>Insecta</taxon>
        <taxon>Pterygota</taxon>
        <taxon>Neoptera</taxon>
        <taxon>Endopterygota</taxon>
        <taxon>Hymenoptera</taxon>
        <taxon>Apocrita</taxon>
        <taxon>Ichneumonoidea</taxon>
        <taxon>Braconidae</taxon>
        <taxon>Opiinae</taxon>
        <taxon>Fopius</taxon>
    </lineage>
</organism>
<evidence type="ECO:0000256" key="1">
    <source>
        <dbReference type="ARBA" id="ARBA00004457"/>
    </source>
</evidence>
<evidence type="ECO:0000313" key="9">
    <source>
        <dbReference type="Proteomes" id="UP000694866"/>
    </source>
</evidence>
<accession>A0A9R1TTA2</accession>
<evidence type="ECO:0000256" key="3">
    <source>
        <dbReference type="ARBA" id="ARBA00022692"/>
    </source>
</evidence>
<evidence type="ECO:0000256" key="5">
    <source>
        <dbReference type="ARBA" id="ARBA00023136"/>
    </source>
</evidence>
<dbReference type="InterPro" id="IPR012936">
    <property type="entry name" value="Erv_C"/>
</dbReference>
<evidence type="ECO:0000256" key="2">
    <source>
        <dbReference type="ARBA" id="ARBA00005648"/>
    </source>
</evidence>
<protein>
    <submittedName>
        <fullName evidence="10">Endoplasmic reticulum-Golgi intermediate compartment protein 2</fullName>
    </submittedName>
</protein>
<dbReference type="GO" id="GO:0030134">
    <property type="term" value="C:COPII-coated ER to Golgi transport vesicle"/>
    <property type="evidence" value="ECO:0007669"/>
    <property type="project" value="TreeGrafter"/>
</dbReference>
<evidence type="ECO:0000259" key="8">
    <source>
        <dbReference type="Pfam" id="PF13850"/>
    </source>
</evidence>
<comment type="subcellular location">
    <subcellularLocation>
        <location evidence="1">Endoplasmic reticulum-Golgi intermediate compartment membrane</location>
        <topology evidence="1">Multi-pass membrane protein</topology>
    </subcellularLocation>
</comment>
<keyword evidence="3 6" id="KW-0812">Transmembrane</keyword>
<dbReference type="GO" id="GO:0033116">
    <property type="term" value="C:endoplasmic reticulum-Golgi intermediate compartment membrane"/>
    <property type="evidence" value="ECO:0007669"/>
    <property type="project" value="UniProtKB-SubCell"/>
</dbReference>
<sequence>MLRRRNVNLKTVTQLDAFPKVPESYTNKSAVGGTFSFITFCIICYLLISETRYFLDARLWFKFEPDTDIDAKLRINVDITIAMTCSKIGADILDSTNENLLGFEPLSEEDTWWDLSSNQRFHFDSLKHMNSYLREEYHAIHELLWKSHQVAFMSEMPKRSTEPSHPPDACRIYGSINVNKVAGNFHITAGKSLSLPRGHVHISAFMTSQDYNFTHRINKFSFGEESPGIVQPLDGDEKVADQNMMLYQYFIEVVPTDIQTLLKNTKTYQYSVKDYARPIDHHKGSHGIPGIFFKYDTSALKIKVTQERDSVIQFLVKLCAIIGGIFVTSGLINSIVQTCYYVISCKFFRNNEVKDERKIVHNTISGKPITSIDLVNVPAPEPIDVTLKPQ</sequence>
<dbReference type="PANTHER" id="PTHR10984">
    <property type="entry name" value="ENDOPLASMIC RETICULUM-GOLGI INTERMEDIATE COMPARTMENT PROTEIN"/>
    <property type="match status" value="1"/>
</dbReference>
<dbReference type="GO" id="GO:0005783">
    <property type="term" value="C:endoplasmic reticulum"/>
    <property type="evidence" value="ECO:0007669"/>
    <property type="project" value="TreeGrafter"/>
</dbReference>
<dbReference type="GO" id="GO:0006888">
    <property type="term" value="P:endoplasmic reticulum to Golgi vesicle-mediated transport"/>
    <property type="evidence" value="ECO:0007669"/>
    <property type="project" value="TreeGrafter"/>
</dbReference>
<name>A0A9R1TTA2_9HYME</name>
<dbReference type="Pfam" id="PF07970">
    <property type="entry name" value="COPIIcoated_ERV"/>
    <property type="match status" value="1"/>
</dbReference>
<proteinExistence type="inferred from homology"/>
<evidence type="ECO:0000313" key="10">
    <source>
        <dbReference type="RefSeq" id="XP_011315007.1"/>
    </source>
</evidence>
<feature type="domain" description="Endoplasmic reticulum vesicle transporter N-terminal" evidence="8">
    <location>
        <begin position="13"/>
        <end position="99"/>
    </location>
</feature>
<evidence type="ECO:0000259" key="7">
    <source>
        <dbReference type="Pfam" id="PF07970"/>
    </source>
</evidence>
<feature type="transmembrane region" description="Helical" evidence="6">
    <location>
        <begin position="29"/>
        <end position="48"/>
    </location>
</feature>
<keyword evidence="9" id="KW-1185">Reference proteome</keyword>
<dbReference type="Proteomes" id="UP000694866">
    <property type="component" value="Unplaced"/>
</dbReference>
<dbReference type="GO" id="GO:0006890">
    <property type="term" value="P:retrograde vesicle-mediated transport, Golgi to endoplasmic reticulum"/>
    <property type="evidence" value="ECO:0007669"/>
    <property type="project" value="TreeGrafter"/>
</dbReference>
<keyword evidence="4 6" id="KW-1133">Transmembrane helix</keyword>
<dbReference type="AlphaFoldDB" id="A0A9R1TTA2"/>
<dbReference type="PANTHER" id="PTHR10984:SF30">
    <property type="entry name" value="ENDOPLASMIC RETICULUM-GOLGI INTERMEDIATE COMPARTMENT PROTEIN 2"/>
    <property type="match status" value="1"/>
</dbReference>
<keyword evidence="5 6" id="KW-0472">Membrane</keyword>
<reference evidence="10" key="1">
    <citation type="submission" date="2025-08" db="UniProtKB">
        <authorList>
            <consortium name="RefSeq"/>
        </authorList>
    </citation>
    <scope>IDENTIFICATION</scope>
    <source>
        <strain evidence="10">USDA-PBARC FA_bdor</strain>
        <tissue evidence="10">Whole organism</tissue>
    </source>
</reference>
<dbReference type="GeneID" id="105273955"/>
<dbReference type="KEGG" id="fas:105273955"/>
<dbReference type="InterPro" id="IPR045888">
    <property type="entry name" value="Erv"/>
</dbReference>
<comment type="similarity">
    <text evidence="2">Belongs to the ERGIC family.</text>
</comment>
<gene>
    <name evidence="10" type="primary">LOC105273955</name>
</gene>
<dbReference type="InterPro" id="IPR039542">
    <property type="entry name" value="Erv_N"/>
</dbReference>
<evidence type="ECO:0000256" key="6">
    <source>
        <dbReference type="SAM" id="Phobius"/>
    </source>
</evidence>